<feature type="region of interest" description="Disordered" evidence="10">
    <location>
        <begin position="122"/>
        <end position="153"/>
    </location>
</feature>
<evidence type="ECO:0000256" key="9">
    <source>
        <dbReference type="SAM" id="Coils"/>
    </source>
</evidence>
<dbReference type="SUPFAM" id="SSF55190">
    <property type="entry name" value="Arginyl-tRNA synthetase (ArgRS), N-terminal 'additional' domain"/>
    <property type="match status" value="1"/>
</dbReference>
<organism evidence="12 13">
    <name type="scientific">Stemphylium lycopersici</name>
    <name type="common">Tomato gray leaf spot disease fungus</name>
    <name type="synonym">Thyrospora lycopersici</name>
    <dbReference type="NCBI Taxonomy" id="183478"/>
    <lineage>
        <taxon>Eukaryota</taxon>
        <taxon>Fungi</taxon>
        <taxon>Dikarya</taxon>
        <taxon>Ascomycota</taxon>
        <taxon>Pezizomycotina</taxon>
        <taxon>Dothideomycetes</taxon>
        <taxon>Pleosporomycetidae</taxon>
        <taxon>Pleosporales</taxon>
        <taxon>Pleosporineae</taxon>
        <taxon>Pleosporaceae</taxon>
        <taxon>Stemphylium</taxon>
    </lineage>
</organism>
<dbReference type="EC" id="6.1.1.19" evidence="2"/>
<protein>
    <recommendedName>
        <fullName evidence="2">arginine--tRNA ligase</fullName>
        <ecNumber evidence="2">6.1.1.19</ecNumber>
    </recommendedName>
</protein>
<dbReference type="STRING" id="183478.A0A364MVU0"/>
<keyword evidence="9" id="KW-0175">Coiled coil</keyword>
<dbReference type="Pfam" id="PF05746">
    <property type="entry name" value="DALR_1"/>
    <property type="match status" value="1"/>
</dbReference>
<keyword evidence="7" id="KW-0030">Aminoacyl-tRNA synthetase</keyword>
<dbReference type="SUPFAM" id="SSF52374">
    <property type="entry name" value="Nucleotidylyl transferase"/>
    <property type="match status" value="1"/>
</dbReference>
<dbReference type="InterPro" id="IPR008909">
    <property type="entry name" value="DALR_anticod-bd"/>
</dbReference>
<feature type="compositionally biased region" description="Basic and acidic residues" evidence="10">
    <location>
        <begin position="801"/>
        <end position="814"/>
    </location>
</feature>
<name>A0A364MVU0_STELY</name>
<evidence type="ECO:0000256" key="5">
    <source>
        <dbReference type="ARBA" id="ARBA00022840"/>
    </source>
</evidence>
<feature type="compositionally biased region" description="Polar residues" evidence="10">
    <location>
        <begin position="131"/>
        <end position="152"/>
    </location>
</feature>
<dbReference type="GO" id="GO:0006420">
    <property type="term" value="P:arginyl-tRNA aminoacylation"/>
    <property type="evidence" value="ECO:0007669"/>
    <property type="project" value="InterPro"/>
</dbReference>
<comment type="caution">
    <text evidence="12">The sequence shown here is derived from an EMBL/GenBank/DDBJ whole genome shotgun (WGS) entry which is preliminary data.</text>
</comment>
<keyword evidence="12" id="KW-0808">Transferase</keyword>
<dbReference type="SUPFAM" id="SSF47323">
    <property type="entry name" value="Anticodon-binding domain of a subclass of class I aminoacyl-tRNA synthetases"/>
    <property type="match status" value="1"/>
</dbReference>
<evidence type="ECO:0000259" key="11">
    <source>
        <dbReference type="SMART" id="SM00836"/>
    </source>
</evidence>
<gene>
    <name evidence="12" type="ORF">DDE83_007628</name>
</gene>
<dbReference type="EMBL" id="QGDH01000144">
    <property type="protein sequence ID" value="RAR04893.1"/>
    <property type="molecule type" value="Genomic_DNA"/>
</dbReference>
<dbReference type="InterPro" id="IPR035684">
    <property type="entry name" value="ArgRS_core"/>
</dbReference>
<reference evidence="13" key="1">
    <citation type="submission" date="2018-05" db="EMBL/GenBank/DDBJ databases">
        <title>Draft genome sequence of Stemphylium lycopersici strain CIDEFI 213.</title>
        <authorList>
            <person name="Medina R."/>
            <person name="Franco M.E.E."/>
            <person name="Lucentini C.G."/>
            <person name="Saparrat M.C.N."/>
            <person name="Balatti P.A."/>
        </authorList>
    </citation>
    <scope>NUCLEOTIDE SEQUENCE [LARGE SCALE GENOMIC DNA]</scope>
    <source>
        <strain evidence="13">CIDEFI 213</strain>
    </source>
</reference>
<feature type="region of interest" description="Disordered" evidence="10">
    <location>
        <begin position="795"/>
        <end position="814"/>
    </location>
</feature>
<comment type="similarity">
    <text evidence="1">Belongs to the class-I aminoacyl-tRNA synthetase family.</text>
</comment>
<evidence type="ECO:0000313" key="12">
    <source>
        <dbReference type="EMBL" id="RAR04893.1"/>
    </source>
</evidence>
<sequence>MSTHLNERRFGFRGWPAIFSQSRKPEEDQSFIESLTEHDPYTKDRAKLFMLPYEGDRTFFHVDVVTRFCRNVGIHDLPNQISSKKATAWLDDHPRPRISELAADAPSSAEGALSIAINHCIENTARPRPTPQDSSIENGGRESSTLENTASITPAALKPREYDQWLSAQSLHSYLHQKRFDCPGVEDADRRLIYIANPDRYDMLALIATAADHQTEALRALLWQFIDRQTSLKARIEPRGFRVFQLEAHLPCFALRKTPQEDLRKRNKQKAQQDWMDLSFLAKGGEDGVLGIYQAQFSFTVCGTDNSRWIAYALEANDFDTDRGDDTRCSEWRSDEIAMGNLNAHDPIQDPREYFLNVLWIRAESQLEETRELVLAIEASWKNHGPLRHPFSPMSGNNISSTFDWNESMLHLLQNLIPQLSNLITSWQCFASPGKDIAYFEDYSIYSPETREHLNDVLGGIQQAFEGMEALKKRLDDVENRCEKLAHRLESCLTRQSSQINHFTIIIISPVVIAAGVFAIPDPFVVYERNLLSFVLTIAIAYDPAYMGGAVETSIEFLSMESLERCLASLNLSSPLPTVTVADALANPLDLCRVHLAEILAGALDIEIEAAYKSVQWPNDIYKGDLVVVLPKLRPGAKADEVALELLEKFPKDDPLFLLPFADGVHFRTQLKPSAVPHLLMPYTSDTQGAYGCVSSNLASDSRKKVIVEFSSPNVTSEFQGKHLRSTTIGAFISRLYESMGWNVTRINYLGDWGKPIALLYVGWTKYGSDEAYEADPIGHLLDVYHKIEEDFKPEQAASKQARDEVAKEGEDKGEAQIEIETKGIFAERNEAFKKLEEGDQELVAFWKRIRDVNIDNYTEFYERLGVRFDEYTGESQIGQDTMTEVEQMLKEKNISEESGGAWIVHMQNLGAKAGTAIIRDRTGSSTYLLRDLAAVLERSRKYAFDKMIYVVASDNSVHFTQLIKVLEALDMKDLADKLQHVRFSETSKMATTLGKGYKPQGILDACEEAMKGFPESDADKIASMGGLDSAKEGLGTSALLIQELSTRSATTHAFDTSAMASFKLGSGPDLQYWLAKLHLLLKGIDATAEPTDEDYVELAEEAPANLLRVLAQYPEVVKATYSSLEPAGIVTYLASVTEQLAECLAEDDEDETEGDKDADVTPGLAALYEATAIVLENGMKLLGLTPIAAPFPERADTPVMG</sequence>
<dbReference type="InterPro" id="IPR036695">
    <property type="entry name" value="Arg-tRNA-synth_N_sf"/>
</dbReference>
<dbReference type="SMART" id="SM00836">
    <property type="entry name" value="DALR_1"/>
    <property type="match status" value="1"/>
</dbReference>
<dbReference type="GO" id="GO:0016740">
    <property type="term" value="F:transferase activity"/>
    <property type="evidence" value="ECO:0007669"/>
    <property type="project" value="UniProtKB-KW"/>
</dbReference>
<dbReference type="OrthoDB" id="68056at2759"/>
<accession>A0A364MVU0</accession>
<dbReference type="Pfam" id="PF00750">
    <property type="entry name" value="tRNA-synt_1d"/>
    <property type="match status" value="1"/>
</dbReference>
<proteinExistence type="inferred from homology"/>
<dbReference type="Proteomes" id="UP000249619">
    <property type="component" value="Unassembled WGS sequence"/>
</dbReference>
<keyword evidence="6" id="KW-0648">Protein biosynthesis</keyword>
<dbReference type="InterPro" id="IPR014729">
    <property type="entry name" value="Rossmann-like_a/b/a_fold"/>
</dbReference>
<dbReference type="PANTHER" id="PTHR11956:SF11">
    <property type="entry name" value="ARGININE--TRNA LIGASE, MITOCHONDRIAL-RELATED"/>
    <property type="match status" value="1"/>
</dbReference>
<dbReference type="GO" id="GO:0005524">
    <property type="term" value="F:ATP binding"/>
    <property type="evidence" value="ECO:0007669"/>
    <property type="project" value="UniProtKB-KW"/>
</dbReference>
<evidence type="ECO:0000256" key="2">
    <source>
        <dbReference type="ARBA" id="ARBA00012837"/>
    </source>
</evidence>
<dbReference type="PRINTS" id="PR01038">
    <property type="entry name" value="TRNASYNTHARG"/>
</dbReference>
<dbReference type="InterPro" id="IPR001278">
    <property type="entry name" value="Arg-tRNA-ligase"/>
</dbReference>
<dbReference type="Gene3D" id="3.30.1360.70">
    <property type="entry name" value="Arginyl tRNA synthetase N-terminal domain"/>
    <property type="match status" value="1"/>
</dbReference>
<dbReference type="GO" id="GO:0032543">
    <property type="term" value="P:mitochondrial translation"/>
    <property type="evidence" value="ECO:0007669"/>
    <property type="project" value="TreeGrafter"/>
</dbReference>
<evidence type="ECO:0000256" key="6">
    <source>
        <dbReference type="ARBA" id="ARBA00022917"/>
    </source>
</evidence>
<dbReference type="AlphaFoldDB" id="A0A364MVU0"/>
<dbReference type="GO" id="GO:0005739">
    <property type="term" value="C:mitochondrion"/>
    <property type="evidence" value="ECO:0007669"/>
    <property type="project" value="TreeGrafter"/>
</dbReference>
<dbReference type="Gene3D" id="1.10.730.10">
    <property type="entry name" value="Isoleucyl-tRNA Synthetase, Domain 1"/>
    <property type="match status" value="1"/>
</dbReference>
<evidence type="ECO:0000256" key="4">
    <source>
        <dbReference type="ARBA" id="ARBA00022741"/>
    </source>
</evidence>
<evidence type="ECO:0000313" key="13">
    <source>
        <dbReference type="Proteomes" id="UP000249619"/>
    </source>
</evidence>
<evidence type="ECO:0000256" key="8">
    <source>
        <dbReference type="ARBA" id="ARBA00049339"/>
    </source>
</evidence>
<dbReference type="GO" id="GO:0004814">
    <property type="term" value="F:arginine-tRNA ligase activity"/>
    <property type="evidence" value="ECO:0007669"/>
    <property type="project" value="UniProtKB-EC"/>
</dbReference>
<evidence type="ECO:0000256" key="7">
    <source>
        <dbReference type="ARBA" id="ARBA00023146"/>
    </source>
</evidence>
<dbReference type="NCBIfam" id="TIGR00456">
    <property type="entry name" value="argS"/>
    <property type="match status" value="1"/>
</dbReference>
<feature type="coiled-coil region" evidence="9">
    <location>
        <begin position="461"/>
        <end position="495"/>
    </location>
</feature>
<dbReference type="Gene3D" id="3.40.50.620">
    <property type="entry name" value="HUPs"/>
    <property type="match status" value="1"/>
</dbReference>
<keyword evidence="13" id="KW-1185">Reference proteome</keyword>
<dbReference type="InterPro" id="IPR009080">
    <property type="entry name" value="tRNAsynth_Ia_anticodon-bd"/>
</dbReference>
<keyword evidence="3 12" id="KW-0436">Ligase</keyword>
<evidence type="ECO:0000256" key="1">
    <source>
        <dbReference type="ARBA" id="ARBA00005594"/>
    </source>
</evidence>
<keyword evidence="5" id="KW-0067">ATP-binding</keyword>
<dbReference type="PANTHER" id="PTHR11956">
    <property type="entry name" value="ARGINYL-TRNA SYNTHETASE"/>
    <property type="match status" value="1"/>
</dbReference>
<feature type="domain" description="DALR anticodon binding" evidence="11">
    <location>
        <begin position="1071"/>
        <end position="1188"/>
    </location>
</feature>
<keyword evidence="4" id="KW-0547">Nucleotide-binding</keyword>
<comment type="catalytic activity">
    <reaction evidence="8">
        <text>tRNA(Arg) + L-arginine + ATP = L-arginyl-tRNA(Arg) + AMP + diphosphate</text>
        <dbReference type="Rhea" id="RHEA:20301"/>
        <dbReference type="Rhea" id="RHEA-COMP:9658"/>
        <dbReference type="Rhea" id="RHEA-COMP:9673"/>
        <dbReference type="ChEBI" id="CHEBI:30616"/>
        <dbReference type="ChEBI" id="CHEBI:32682"/>
        <dbReference type="ChEBI" id="CHEBI:33019"/>
        <dbReference type="ChEBI" id="CHEBI:78442"/>
        <dbReference type="ChEBI" id="CHEBI:78513"/>
        <dbReference type="ChEBI" id="CHEBI:456215"/>
        <dbReference type="EC" id="6.1.1.19"/>
    </reaction>
</comment>
<evidence type="ECO:0000256" key="3">
    <source>
        <dbReference type="ARBA" id="ARBA00022598"/>
    </source>
</evidence>
<evidence type="ECO:0000256" key="10">
    <source>
        <dbReference type="SAM" id="MobiDB-lite"/>
    </source>
</evidence>